<dbReference type="Proteomes" id="UP000885648">
    <property type="component" value="Unassembled WGS sequence"/>
</dbReference>
<sequence>MDPPFAATALFLLCLLTAPVLGADGGVVRSLSTDTLPAGGIVDVTLTLPQGSILGIVETIPEGFAFAGTNQPDGRYKVSGRQIIFSALNETTIVYTLRADAGGSGAITGLWEDFRAGASGEIPATPLSAERGTAGAVPAAAQKSPGFGLVAAAGAALILCRRCLR</sequence>
<evidence type="ECO:0000313" key="1">
    <source>
        <dbReference type="EMBL" id="HDS63456.1"/>
    </source>
</evidence>
<proteinExistence type="predicted"/>
<protein>
    <submittedName>
        <fullName evidence="1">Uncharacterized protein</fullName>
    </submittedName>
</protein>
<gene>
    <name evidence="1" type="ORF">ENN52_04930</name>
</gene>
<dbReference type="AlphaFoldDB" id="A0A831LFC8"/>
<comment type="caution">
    <text evidence="1">The sequence shown here is derived from an EMBL/GenBank/DDBJ whole genome shotgun (WGS) entry which is preliminary data.</text>
</comment>
<reference evidence="1" key="1">
    <citation type="journal article" date="2020" name="mSystems">
        <title>Genome- and Community-Level Interaction Insights into Carbon Utilization and Element Cycling Functions of Hydrothermarchaeota in Hydrothermal Sediment.</title>
        <authorList>
            <person name="Zhou Z."/>
            <person name="Liu Y."/>
            <person name="Xu W."/>
            <person name="Pan J."/>
            <person name="Luo Z.H."/>
            <person name="Li M."/>
        </authorList>
    </citation>
    <scope>NUCLEOTIDE SEQUENCE</scope>
    <source>
        <strain evidence="1">SpSt-1183</strain>
    </source>
</reference>
<name>A0A831LFC8_9EURY</name>
<organism evidence="1">
    <name type="scientific">Methanofollis liminatans</name>
    <dbReference type="NCBI Taxonomy" id="2201"/>
    <lineage>
        <taxon>Archaea</taxon>
        <taxon>Methanobacteriati</taxon>
        <taxon>Methanobacteriota</taxon>
        <taxon>Stenosarchaea group</taxon>
        <taxon>Methanomicrobia</taxon>
        <taxon>Methanomicrobiales</taxon>
        <taxon>Methanomicrobiaceae</taxon>
        <taxon>Methanofollis</taxon>
    </lineage>
</organism>
<dbReference type="EMBL" id="DSBY01000205">
    <property type="protein sequence ID" value="HDS63456.1"/>
    <property type="molecule type" value="Genomic_DNA"/>
</dbReference>
<accession>A0A831LFC8</accession>